<accession>A0A9D4P937</accession>
<gene>
    <name evidence="2" type="ORF">HPB52_025033</name>
</gene>
<comment type="caution">
    <text evidence="2">The sequence shown here is derived from an EMBL/GenBank/DDBJ whole genome shotgun (WGS) entry which is preliminary data.</text>
</comment>
<dbReference type="Proteomes" id="UP000821837">
    <property type="component" value="Unassembled WGS sequence"/>
</dbReference>
<dbReference type="VEuPathDB" id="VectorBase:RSAN_043490"/>
<protein>
    <submittedName>
        <fullName evidence="2">Uncharacterized protein</fullName>
    </submittedName>
</protein>
<evidence type="ECO:0000313" key="2">
    <source>
        <dbReference type="EMBL" id="KAH7932002.1"/>
    </source>
</evidence>
<dbReference type="EMBL" id="JABSTV010001806">
    <property type="protein sequence ID" value="KAH7932002.1"/>
    <property type="molecule type" value="Genomic_DNA"/>
</dbReference>
<evidence type="ECO:0000313" key="3">
    <source>
        <dbReference type="Proteomes" id="UP000821837"/>
    </source>
</evidence>
<organism evidence="2 3">
    <name type="scientific">Rhipicephalus sanguineus</name>
    <name type="common">Brown dog tick</name>
    <name type="synonym">Ixodes sanguineus</name>
    <dbReference type="NCBI Taxonomy" id="34632"/>
    <lineage>
        <taxon>Eukaryota</taxon>
        <taxon>Metazoa</taxon>
        <taxon>Ecdysozoa</taxon>
        <taxon>Arthropoda</taxon>
        <taxon>Chelicerata</taxon>
        <taxon>Arachnida</taxon>
        <taxon>Acari</taxon>
        <taxon>Parasitiformes</taxon>
        <taxon>Ixodida</taxon>
        <taxon>Ixodoidea</taxon>
        <taxon>Ixodidae</taxon>
        <taxon>Rhipicephalinae</taxon>
        <taxon>Rhipicephalus</taxon>
        <taxon>Rhipicephalus</taxon>
    </lineage>
</organism>
<keyword evidence="3" id="KW-1185">Reference proteome</keyword>
<dbReference type="AlphaFoldDB" id="A0A9D4P937"/>
<name>A0A9D4P937_RHISA</name>
<proteinExistence type="predicted"/>
<evidence type="ECO:0000256" key="1">
    <source>
        <dbReference type="SAM" id="MobiDB-lite"/>
    </source>
</evidence>
<sequence>MTQLKKEAAKSTESARVGQPIAESPVKAKVTSAGDTPSTGGMTEVKETAKSADSASVQSAAESATSAKEAHVSKDVTAETSESKRTTQTVQEPSDGCAMEWHDAEEPGTGGKRPRDAVPSEPNDASSQEPPAKAAVFRRQRLIVKPNVVEGEKRPAKPPP</sequence>
<feature type="region of interest" description="Disordered" evidence="1">
    <location>
        <begin position="1"/>
        <end position="139"/>
    </location>
</feature>
<reference evidence="2" key="1">
    <citation type="journal article" date="2020" name="Cell">
        <title>Large-Scale Comparative Analyses of Tick Genomes Elucidate Their Genetic Diversity and Vector Capacities.</title>
        <authorList>
            <consortium name="Tick Genome and Microbiome Consortium (TIGMIC)"/>
            <person name="Jia N."/>
            <person name="Wang J."/>
            <person name="Shi W."/>
            <person name="Du L."/>
            <person name="Sun Y."/>
            <person name="Zhan W."/>
            <person name="Jiang J.F."/>
            <person name="Wang Q."/>
            <person name="Zhang B."/>
            <person name="Ji P."/>
            <person name="Bell-Sakyi L."/>
            <person name="Cui X.M."/>
            <person name="Yuan T.T."/>
            <person name="Jiang B.G."/>
            <person name="Yang W.F."/>
            <person name="Lam T.T."/>
            <person name="Chang Q.C."/>
            <person name="Ding S.J."/>
            <person name="Wang X.J."/>
            <person name="Zhu J.G."/>
            <person name="Ruan X.D."/>
            <person name="Zhao L."/>
            <person name="Wei J.T."/>
            <person name="Ye R.Z."/>
            <person name="Que T.C."/>
            <person name="Du C.H."/>
            <person name="Zhou Y.H."/>
            <person name="Cheng J.X."/>
            <person name="Dai P.F."/>
            <person name="Guo W.B."/>
            <person name="Han X.H."/>
            <person name="Huang E.J."/>
            <person name="Li L.F."/>
            <person name="Wei W."/>
            <person name="Gao Y.C."/>
            <person name="Liu J.Z."/>
            <person name="Shao H.Z."/>
            <person name="Wang X."/>
            <person name="Wang C.C."/>
            <person name="Yang T.C."/>
            <person name="Huo Q.B."/>
            <person name="Li W."/>
            <person name="Chen H.Y."/>
            <person name="Chen S.E."/>
            <person name="Zhou L.G."/>
            <person name="Ni X.B."/>
            <person name="Tian J.H."/>
            <person name="Sheng Y."/>
            <person name="Liu T."/>
            <person name="Pan Y.S."/>
            <person name="Xia L.Y."/>
            <person name="Li J."/>
            <person name="Zhao F."/>
            <person name="Cao W.C."/>
        </authorList>
    </citation>
    <scope>NUCLEOTIDE SEQUENCE</scope>
    <source>
        <strain evidence="2">Rsan-2018</strain>
    </source>
</reference>
<feature type="compositionally biased region" description="Basic and acidic residues" evidence="1">
    <location>
        <begin position="68"/>
        <end position="85"/>
    </location>
</feature>
<feature type="compositionally biased region" description="Basic and acidic residues" evidence="1">
    <location>
        <begin position="1"/>
        <end position="10"/>
    </location>
</feature>
<reference evidence="2" key="2">
    <citation type="submission" date="2021-09" db="EMBL/GenBank/DDBJ databases">
        <authorList>
            <person name="Jia N."/>
            <person name="Wang J."/>
            <person name="Shi W."/>
            <person name="Du L."/>
            <person name="Sun Y."/>
            <person name="Zhan W."/>
            <person name="Jiang J."/>
            <person name="Wang Q."/>
            <person name="Zhang B."/>
            <person name="Ji P."/>
            <person name="Sakyi L.B."/>
            <person name="Cui X."/>
            <person name="Yuan T."/>
            <person name="Jiang B."/>
            <person name="Yang W."/>
            <person name="Lam T.T.-Y."/>
            <person name="Chang Q."/>
            <person name="Ding S."/>
            <person name="Wang X."/>
            <person name="Zhu J."/>
            <person name="Ruan X."/>
            <person name="Zhao L."/>
            <person name="Wei J."/>
            <person name="Que T."/>
            <person name="Du C."/>
            <person name="Cheng J."/>
            <person name="Dai P."/>
            <person name="Han X."/>
            <person name="Huang E."/>
            <person name="Gao Y."/>
            <person name="Liu J."/>
            <person name="Shao H."/>
            <person name="Ye R."/>
            <person name="Li L."/>
            <person name="Wei W."/>
            <person name="Wang X."/>
            <person name="Wang C."/>
            <person name="Huo Q."/>
            <person name="Li W."/>
            <person name="Guo W."/>
            <person name="Chen H."/>
            <person name="Chen S."/>
            <person name="Zhou L."/>
            <person name="Zhou L."/>
            <person name="Ni X."/>
            <person name="Tian J."/>
            <person name="Zhou Y."/>
            <person name="Sheng Y."/>
            <person name="Liu T."/>
            <person name="Pan Y."/>
            <person name="Xia L."/>
            <person name="Li J."/>
            <person name="Zhao F."/>
            <person name="Cao W."/>
        </authorList>
    </citation>
    <scope>NUCLEOTIDE SEQUENCE</scope>
    <source>
        <strain evidence="2">Rsan-2018</strain>
        <tissue evidence="2">Larvae</tissue>
    </source>
</reference>